<dbReference type="InterPro" id="IPR013968">
    <property type="entry name" value="PKS_KR"/>
</dbReference>
<dbReference type="InterPro" id="IPR014043">
    <property type="entry name" value="Acyl_transferase_dom"/>
</dbReference>
<keyword evidence="9" id="KW-1185">Reference proteome</keyword>
<feature type="domain" description="PKS/mFAS DH" evidence="7">
    <location>
        <begin position="179"/>
        <end position="460"/>
    </location>
</feature>
<evidence type="ECO:0000256" key="4">
    <source>
        <dbReference type="PROSITE-ProRule" id="PRU01363"/>
    </source>
</evidence>
<dbReference type="Proteomes" id="UP000240542">
    <property type="component" value="Unassembled WGS sequence"/>
</dbReference>
<dbReference type="PROSITE" id="PS52019">
    <property type="entry name" value="PKS_MFAS_DH"/>
    <property type="match status" value="1"/>
</dbReference>
<dbReference type="SMART" id="SM00822">
    <property type="entry name" value="PKS_KR"/>
    <property type="match status" value="1"/>
</dbReference>
<evidence type="ECO:0000259" key="6">
    <source>
        <dbReference type="PROSITE" id="PS50075"/>
    </source>
</evidence>
<feature type="active site" description="Proton donor; for dehydratase activity" evidence="4">
    <location>
        <position position="379"/>
    </location>
</feature>
<dbReference type="GO" id="GO:0004312">
    <property type="term" value="F:fatty acid synthase activity"/>
    <property type="evidence" value="ECO:0007669"/>
    <property type="project" value="TreeGrafter"/>
</dbReference>
<dbReference type="InterPro" id="IPR016035">
    <property type="entry name" value="Acyl_Trfase/lysoPLipase"/>
</dbReference>
<sequence>RTVPVDYASHSPHVEPLGAELRSALAGIAPRTADIPFYSTVHGRTLDGSALTPEYWYANLRQPVLFAEATRALIDSGCTTFIEVSPHPVLTYAIEQTAEAASATAVALPTLRRDDAGPSRFAASLAQAHLNGAPLDWDSLVPDARPVDLPTYAFEHHRYWLGTPESGDAAAAGLAPAGHPLLEAAIPPVEGEGHRFSGRVSTRDLPWLADHAITGTPLLPGTAFLELALHAGELAGCPRVAELTLNAPLALPDDGRVQVRVTVEPPDGAGERALHIHSRPEPDDDAADPQWTRNAEGAMAPAIAQERTGPAPWPPPGAEPVPTDGAYAHLAERGYDYGPAFQGLRAAWLVGDDICAEVRLPADQRGDADAYGIHPALLDAAQHALVAQPGTGEGASAEPLRLPFSYSGVTLHATGATDLRVRVSPTGAGTVSLHATDPAGAPVLTVASLTLRAAAGDHLASAARPGKDDLFTIEWAELPAPAGDAVQADTWAVLGPDALGLAATLDKAGLEVDAYPEPGALAAALADGAPVPATVLLPCVRMSPDEPVEAIHTATHGILALLQQWLADDRFAATRLAVVTHGAVATRTGEDVPDLVHSPLWGLVRAAQSENPDRLVLVDIDEPHIAPSRLTGALASGEPQVAVRSGVLRAPRIARARAQRPTAAQEGGATVGDGTVLVTGATGTLGRHVARHLAARYGARHLLLVSRRGAAGEGTAEFEAELTGLGAGVTFAACDAADRGALKRVIDAVPADRPVTAVAHIAGVLDDGILSALTPERFDRVMRPKIDAALNLHELTSDLSAFLLFSSAAGTVGGPGQANYAAANTFLDALAHHRIACGEPAVSLAWGLWAQSSGMTGHLGDADLNRMARMGMARPLTAEEGLSLLDTAIGSGAAHLLPLPLDLSAVRADAAKSGTVPSLLRGLVRAPRRRAADTADGPALAQRLAGLPATEAEQVLVDVVREHAADVLGHASGSGIDPGREFLELGFDSLTAVEFRNRLNSVTGLRLPAALVFDHPSPTALARYLRTVVVPPSTGTEPAPGGDAPPAPAGGARPDAGTGSGESGSIVDLFRESCRQGRIDGGIRLVQAAADLRPTFATAAEFGPPASPLQLSRGPARPALIAFPSLVMVSGAQEYARFAAGLRELRDLTVLLEPGFAPGESLPAEAEAVIALQADAVRRTSGDDPFVLVGRSSGGWIAHAVAERLERLGAGPRAVALIDTPMPDDATTLPIIETGVVDRESEFALMTPSRVTAMGAYFRLFAQWRPGPLAAPTVLVRPSERFRTGTGTTGAESDDTGDWRFAWAAPHVAVEVPGDHLTMMEEHAEATARALHEWLAVNTPEE</sequence>
<dbReference type="PROSITE" id="PS50075">
    <property type="entry name" value="CARRIER"/>
    <property type="match status" value="1"/>
</dbReference>
<dbReference type="Gene3D" id="3.30.70.3290">
    <property type="match status" value="1"/>
</dbReference>
<name>A0A2P8DHL9_9ACTN</name>
<feature type="region of interest" description="Disordered" evidence="5">
    <location>
        <begin position="1032"/>
        <end position="1065"/>
    </location>
</feature>
<dbReference type="InterPro" id="IPR036736">
    <property type="entry name" value="ACP-like_sf"/>
</dbReference>
<dbReference type="Gene3D" id="3.10.129.110">
    <property type="entry name" value="Polyketide synthase dehydratase"/>
    <property type="match status" value="1"/>
</dbReference>
<dbReference type="Pfam" id="PF00698">
    <property type="entry name" value="Acyl_transf_1"/>
    <property type="match status" value="1"/>
</dbReference>
<dbReference type="EMBL" id="PYGA01000010">
    <property type="protein sequence ID" value="PSK96705.1"/>
    <property type="molecule type" value="Genomic_DNA"/>
</dbReference>
<dbReference type="SMART" id="SM00823">
    <property type="entry name" value="PKS_PP"/>
    <property type="match status" value="1"/>
</dbReference>
<keyword evidence="1" id="KW-0596">Phosphopantetheine</keyword>
<dbReference type="InterPro" id="IPR036291">
    <property type="entry name" value="NAD(P)-bd_dom_sf"/>
</dbReference>
<evidence type="ECO:0000256" key="2">
    <source>
        <dbReference type="ARBA" id="ARBA00022553"/>
    </source>
</evidence>
<dbReference type="SMART" id="SM00826">
    <property type="entry name" value="PKS_DH"/>
    <property type="match status" value="1"/>
</dbReference>
<dbReference type="InterPro" id="IPR042104">
    <property type="entry name" value="PKS_dehydratase_sf"/>
</dbReference>
<evidence type="ECO:0000256" key="3">
    <source>
        <dbReference type="ARBA" id="ARBA00022679"/>
    </source>
</evidence>
<feature type="non-terminal residue" evidence="8">
    <location>
        <position position="1"/>
    </location>
</feature>
<dbReference type="Gene3D" id="1.10.1200.10">
    <property type="entry name" value="ACP-like"/>
    <property type="match status" value="1"/>
</dbReference>
<dbReference type="InterPro" id="IPR049900">
    <property type="entry name" value="PKS_mFAS_DH"/>
</dbReference>
<dbReference type="Pfam" id="PF21089">
    <property type="entry name" value="PKS_DH_N"/>
    <property type="match status" value="1"/>
</dbReference>
<dbReference type="InterPro" id="IPR020802">
    <property type="entry name" value="TesA-like"/>
</dbReference>
<dbReference type="RefSeq" id="WP_146165567.1">
    <property type="nucleotide sequence ID" value="NZ_PYGA01000010.1"/>
</dbReference>
<dbReference type="SUPFAM" id="SSF51735">
    <property type="entry name" value="NAD(P)-binding Rossmann-fold domains"/>
    <property type="match status" value="2"/>
</dbReference>
<dbReference type="InterPro" id="IPR001227">
    <property type="entry name" value="Ac_transferase_dom_sf"/>
</dbReference>
<proteinExistence type="predicted"/>
<keyword evidence="3" id="KW-0808">Transferase</keyword>
<evidence type="ECO:0000259" key="7">
    <source>
        <dbReference type="PROSITE" id="PS52019"/>
    </source>
</evidence>
<dbReference type="InterPro" id="IPR049552">
    <property type="entry name" value="PKS_DH_N"/>
</dbReference>
<dbReference type="PANTHER" id="PTHR43775">
    <property type="entry name" value="FATTY ACID SYNTHASE"/>
    <property type="match status" value="1"/>
</dbReference>
<evidence type="ECO:0000313" key="8">
    <source>
        <dbReference type="EMBL" id="PSK96705.1"/>
    </source>
</evidence>
<dbReference type="InterPro" id="IPR029058">
    <property type="entry name" value="AB_hydrolase_fold"/>
</dbReference>
<feature type="region of interest" description="N-terminal hotdog fold" evidence="4">
    <location>
        <begin position="179"/>
        <end position="306"/>
    </location>
</feature>
<dbReference type="InterPro" id="IPR020806">
    <property type="entry name" value="PKS_PP-bd"/>
</dbReference>
<dbReference type="FunFam" id="1.10.1200.10:FF:000007">
    <property type="entry name" value="Probable polyketide synthase pks17"/>
    <property type="match status" value="1"/>
</dbReference>
<dbReference type="InterPro" id="IPR055123">
    <property type="entry name" value="SpnB-like_Rossmann"/>
</dbReference>
<dbReference type="Pfam" id="PF08659">
    <property type="entry name" value="KR"/>
    <property type="match status" value="1"/>
</dbReference>
<protein>
    <submittedName>
        <fullName evidence="8">Phosphopantetheine binding protein</fullName>
    </submittedName>
</protein>
<accession>A0A2P8DHL9</accession>
<dbReference type="InterPro" id="IPR001031">
    <property type="entry name" value="Thioesterase"/>
</dbReference>
<dbReference type="InterPro" id="IPR049551">
    <property type="entry name" value="PKS_DH_C"/>
</dbReference>
<dbReference type="SMART" id="SM01294">
    <property type="entry name" value="PKS_PP_betabranch"/>
    <property type="match status" value="1"/>
</dbReference>
<dbReference type="SUPFAM" id="SSF52151">
    <property type="entry name" value="FabD/lysophospholipase-like"/>
    <property type="match status" value="1"/>
</dbReference>
<dbReference type="InterPro" id="IPR009081">
    <property type="entry name" value="PP-bd_ACP"/>
</dbReference>
<dbReference type="Gene3D" id="3.40.50.720">
    <property type="entry name" value="NAD(P)-binding Rossmann-like Domain"/>
    <property type="match status" value="1"/>
</dbReference>
<feature type="region of interest" description="Disordered" evidence="5">
    <location>
        <begin position="265"/>
        <end position="291"/>
    </location>
</feature>
<dbReference type="Pfam" id="PF14765">
    <property type="entry name" value="PS-DH"/>
    <property type="match status" value="1"/>
</dbReference>
<dbReference type="Pfam" id="PF00550">
    <property type="entry name" value="PP-binding"/>
    <property type="match status" value="1"/>
</dbReference>
<dbReference type="OrthoDB" id="4537517at2"/>
<feature type="region of interest" description="C-terminal hotdog fold" evidence="4">
    <location>
        <begin position="318"/>
        <end position="460"/>
    </location>
</feature>
<dbReference type="GO" id="GO:0006633">
    <property type="term" value="P:fatty acid biosynthetic process"/>
    <property type="evidence" value="ECO:0007669"/>
    <property type="project" value="TreeGrafter"/>
</dbReference>
<dbReference type="SMART" id="SM00824">
    <property type="entry name" value="PKS_TE"/>
    <property type="match status" value="1"/>
</dbReference>
<dbReference type="SMART" id="SM00827">
    <property type="entry name" value="PKS_AT"/>
    <property type="match status" value="1"/>
</dbReference>
<keyword evidence="2" id="KW-0597">Phosphoprotein</keyword>
<dbReference type="CDD" id="cd08956">
    <property type="entry name" value="KR_3_FAS_SDR_x"/>
    <property type="match status" value="1"/>
</dbReference>
<reference evidence="8 9" key="1">
    <citation type="submission" date="2018-03" db="EMBL/GenBank/DDBJ databases">
        <title>Genomic Encyclopedia of Archaeal and Bacterial Type Strains, Phase II (KMG-II): from individual species to whole genera.</title>
        <authorList>
            <person name="Goeker M."/>
        </authorList>
    </citation>
    <scope>NUCLEOTIDE SEQUENCE [LARGE SCALE GENOMIC DNA]</scope>
    <source>
        <strain evidence="8 9">DSM 45312</strain>
    </source>
</reference>
<gene>
    <name evidence="8" type="ORF">CLV63_1101</name>
</gene>
<evidence type="ECO:0000256" key="1">
    <source>
        <dbReference type="ARBA" id="ARBA00022450"/>
    </source>
</evidence>
<feature type="domain" description="Carrier" evidence="6">
    <location>
        <begin position="954"/>
        <end position="1029"/>
    </location>
</feature>
<dbReference type="InterPro" id="IPR050091">
    <property type="entry name" value="PKS_NRPS_Biosynth_Enz"/>
</dbReference>
<evidence type="ECO:0000313" key="9">
    <source>
        <dbReference type="Proteomes" id="UP000240542"/>
    </source>
</evidence>
<organism evidence="8 9">
    <name type="scientific">Murinocardiopsis flavida</name>
    <dbReference type="NCBI Taxonomy" id="645275"/>
    <lineage>
        <taxon>Bacteria</taxon>
        <taxon>Bacillati</taxon>
        <taxon>Actinomycetota</taxon>
        <taxon>Actinomycetes</taxon>
        <taxon>Streptosporangiales</taxon>
        <taxon>Nocardiopsidaceae</taxon>
        <taxon>Murinocardiopsis</taxon>
    </lineage>
</organism>
<dbReference type="PANTHER" id="PTHR43775:SF51">
    <property type="entry name" value="INACTIVE PHENOLPHTHIOCEROL SYNTHESIS POLYKETIDE SYNTHASE TYPE I PKS1-RELATED"/>
    <property type="match status" value="1"/>
</dbReference>
<dbReference type="InterPro" id="IPR057326">
    <property type="entry name" value="KR_dom"/>
</dbReference>
<feature type="compositionally biased region" description="Basic and acidic residues" evidence="5">
    <location>
        <begin position="269"/>
        <end position="281"/>
    </location>
</feature>
<evidence type="ECO:0000256" key="5">
    <source>
        <dbReference type="SAM" id="MobiDB-lite"/>
    </source>
</evidence>
<dbReference type="Gene3D" id="3.40.366.10">
    <property type="entry name" value="Malonyl-Coenzyme A Acyl Carrier Protein, domain 2"/>
    <property type="match status" value="1"/>
</dbReference>
<comment type="caution">
    <text evidence="8">The sequence shown here is derived from an EMBL/GenBank/DDBJ whole genome shotgun (WGS) entry which is preliminary data.</text>
</comment>
<dbReference type="SUPFAM" id="SSF53474">
    <property type="entry name" value="alpha/beta-Hydrolases"/>
    <property type="match status" value="1"/>
</dbReference>
<dbReference type="Gene3D" id="3.40.50.1820">
    <property type="entry name" value="alpha/beta hydrolase"/>
    <property type="match status" value="1"/>
</dbReference>
<dbReference type="GO" id="GO:0031177">
    <property type="term" value="F:phosphopantetheine binding"/>
    <property type="evidence" value="ECO:0007669"/>
    <property type="project" value="InterPro"/>
</dbReference>
<dbReference type="Pfam" id="PF22953">
    <property type="entry name" value="SpnB_Rossmann"/>
    <property type="match status" value="1"/>
</dbReference>
<dbReference type="Pfam" id="PF00975">
    <property type="entry name" value="Thioesterase"/>
    <property type="match status" value="1"/>
</dbReference>
<dbReference type="InterPro" id="IPR020807">
    <property type="entry name" value="PKS_DH"/>
</dbReference>
<feature type="active site" description="Proton acceptor; for dehydratase activity" evidence="4">
    <location>
        <position position="211"/>
    </location>
</feature>